<evidence type="ECO:0000256" key="1">
    <source>
        <dbReference type="ARBA" id="ARBA00023125"/>
    </source>
</evidence>
<dbReference type="GO" id="GO:0003677">
    <property type="term" value="F:DNA binding"/>
    <property type="evidence" value="ECO:0007669"/>
    <property type="project" value="UniProtKB-KW"/>
</dbReference>
<dbReference type="RefSeq" id="WP_092877933.1">
    <property type="nucleotide sequence ID" value="NZ_FOVC01000006.1"/>
</dbReference>
<dbReference type="SUPFAM" id="SSF46894">
    <property type="entry name" value="C-terminal effector domain of the bipartite response regulators"/>
    <property type="match status" value="1"/>
</dbReference>
<dbReference type="SMART" id="SM00421">
    <property type="entry name" value="HTH_LUXR"/>
    <property type="match status" value="1"/>
</dbReference>
<evidence type="ECO:0000259" key="2">
    <source>
        <dbReference type="SMART" id="SM00421"/>
    </source>
</evidence>
<keyword evidence="4" id="KW-1185">Reference proteome</keyword>
<dbReference type="Proteomes" id="UP000242222">
    <property type="component" value="Unassembled WGS sequence"/>
</dbReference>
<dbReference type="AlphaFoldDB" id="A0A1I4YJK0"/>
<dbReference type="Gene3D" id="1.10.10.10">
    <property type="entry name" value="Winged helix-like DNA-binding domain superfamily/Winged helix DNA-binding domain"/>
    <property type="match status" value="1"/>
</dbReference>
<dbReference type="Pfam" id="PF00196">
    <property type="entry name" value="GerE"/>
    <property type="match status" value="1"/>
</dbReference>
<organism evidence="3 4">
    <name type="scientific">Izhakiella capsodis</name>
    <dbReference type="NCBI Taxonomy" id="1367852"/>
    <lineage>
        <taxon>Bacteria</taxon>
        <taxon>Pseudomonadati</taxon>
        <taxon>Pseudomonadota</taxon>
        <taxon>Gammaproteobacteria</taxon>
        <taxon>Enterobacterales</taxon>
        <taxon>Erwiniaceae</taxon>
        <taxon>Izhakiella</taxon>
    </lineage>
</organism>
<gene>
    <name evidence="3" type="ORF">SAMN05216516_106150</name>
</gene>
<accession>A0A1I4YJK0</accession>
<evidence type="ECO:0000313" key="4">
    <source>
        <dbReference type="Proteomes" id="UP000242222"/>
    </source>
</evidence>
<dbReference type="EMBL" id="FOVC01000006">
    <property type="protein sequence ID" value="SFN38195.1"/>
    <property type="molecule type" value="Genomic_DNA"/>
</dbReference>
<dbReference type="GO" id="GO:0006355">
    <property type="term" value="P:regulation of DNA-templated transcription"/>
    <property type="evidence" value="ECO:0007669"/>
    <property type="project" value="InterPro"/>
</dbReference>
<name>A0A1I4YJK0_9GAMM</name>
<reference evidence="4" key="1">
    <citation type="submission" date="2016-10" db="EMBL/GenBank/DDBJ databases">
        <authorList>
            <person name="Varghese N."/>
            <person name="Submissions S."/>
        </authorList>
    </citation>
    <scope>NUCLEOTIDE SEQUENCE [LARGE SCALE GENOMIC DNA]</scope>
    <source>
        <strain evidence="4">N6PO6</strain>
    </source>
</reference>
<dbReference type="InterPro" id="IPR016032">
    <property type="entry name" value="Sig_transdc_resp-reg_C-effctor"/>
</dbReference>
<protein>
    <submittedName>
        <fullName evidence="3">Regulatory protein, luxR family</fullName>
    </submittedName>
</protein>
<evidence type="ECO:0000313" key="3">
    <source>
        <dbReference type="EMBL" id="SFN38195.1"/>
    </source>
</evidence>
<sequence>MFMISFVIISENYFFREGLIHFISNMAMSESFIPIFILDNNLSVSSGNCILIHDYPFSLLQIMKGMQVISSNVMKEISMGNTILEKKRRERKKVISINHKFNRIYNILSNHITIAKCLYKNKKGMHYTIIDEGKSLTQKQIDFLNCLAEGLSVKQSALKMDVCTKTIYAYKSRIKSNTGCHLDIDITKWISAMDMLSSGKPL</sequence>
<proteinExistence type="predicted"/>
<keyword evidence="1" id="KW-0238">DNA-binding</keyword>
<feature type="domain" description="HTH luxR-type" evidence="2">
    <location>
        <begin position="133"/>
        <end position="190"/>
    </location>
</feature>
<dbReference type="InterPro" id="IPR000792">
    <property type="entry name" value="Tscrpt_reg_LuxR_C"/>
</dbReference>
<dbReference type="InterPro" id="IPR036388">
    <property type="entry name" value="WH-like_DNA-bd_sf"/>
</dbReference>